<gene>
    <name evidence="1" type="ORF">FGFEBGFE_00030</name>
</gene>
<dbReference type="EMBL" id="MT631506">
    <property type="protein sequence ID" value="QNO52309.1"/>
    <property type="molecule type" value="Genomic_DNA"/>
</dbReference>
<dbReference type="AlphaFoldDB" id="A0A7G9YWC5"/>
<sequence>MFLVKVFTEGKKVVGKVFLSKKKVSREINPFRVFGDVGRAHDV</sequence>
<accession>A0A7G9YWC5</accession>
<name>A0A7G9YWC5_9EURY</name>
<organism evidence="1">
    <name type="scientific">Candidatus Methanophagaceae archaeon ANME-1 ERB6</name>
    <dbReference type="NCBI Taxonomy" id="2759912"/>
    <lineage>
        <taxon>Archaea</taxon>
        <taxon>Methanobacteriati</taxon>
        <taxon>Methanobacteriota</taxon>
        <taxon>Stenosarchaea group</taxon>
        <taxon>Methanomicrobia</taxon>
        <taxon>Candidatus Methanophagales</taxon>
        <taxon>Candidatus Methanophagaceae</taxon>
    </lineage>
</organism>
<reference evidence="1" key="1">
    <citation type="submission" date="2020-06" db="EMBL/GenBank/DDBJ databases">
        <title>Unique genomic features of the anaerobic methanotrophic archaea.</title>
        <authorList>
            <person name="Chadwick G.L."/>
            <person name="Skennerton C.T."/>
            <person name="Laso-Perez R."/>
            <person name="Leu A.O."/>
            <person name="Speth D.R."/>
            <person name="Yu H."/>
            <person name="Morgan-Lang C."/>
            <person name="Hatzenpichler R."/>
            <person name="Goudeau D."/>
            <person name="Malmstrom R."/>
            <person name="Brazelton W.J."/>
            <person name="Woyke T."/>
            <person name="Hallam S.J."/>
            <person name="Tyson G.W."/>
            <person name="Wegener G."/>
            <person name="Boetius A."/>
            <person name="Orphan V."/>
        </authorList>
    </citation>
    <scope>NUCLEOTIDE SEQUENCE</scope>
</reference>
<protein>
    <submittedName>
        <fullName evidence="1">Uncharacterized protein</fullName>
    </submittedName>
</protein>
<evidence type="ECO:0000313" key="1">
    <source>
        <dbReference type="EMBL" id="QNO52309.1"/>
    </source>
</evidence>
<proteinExistence type="predicted"/>